<keyword evidence="3 4" id="KW-0119">Carbohydrate metabolism</keyword>
<evidence type="ECO:0000256" key="1">
    <source>
        <dbReference type="ARBA" id="ARBA00000644"/>
    </source>
</evidence>
<dbReference type="UniPathway" id="UPA00629">
    <property type="reaction ID" value="UER00684"/>
</dbReference>
<dbReference type="NCBIfam" id="TIGR00502">
    <property type="entry name" value="nagB"/>
    <property type="match status" value="1"/>
</dbReference>
<dbReference type="InterPro" id="IPR037171">
    <property type="entry name" value="NagB/RpiA_transferase-like"/>
</dbReference>
<dbReference type="GO" id="GO:0006043">
    <property type="term" value="P:glucosamine catabolic process"/>
    <property type="evidence" value="ECO:0007669"/>
    <property type="project" value="TreeGrafter"/>
</dbReference>
<evidence type="ECO:0000256" key="3">
    <source>
        <dbReference type="ARBA" id="ARBA00023277"/>
    </source>
</evidence>
<feature type="domain" description="Glucosamine/galactosamine-6-phosphate isomerase" evidence="5">
    <location>
        <begin position="10"/>
        <end position="229"/>
    </location>
</feature>
<comment type="similarity">
    <text evidence="4">Belongs to the glucosamine/galactosamine-6-phosphate isomerase family. NagB subfamily.</text>
</comment>
<feature type="active site" description="Proton acceptor; for enolization step" evidence="4">
    <location>
        <position position="67"/>
    </location>
</feature>
<evidence type="ECO:0000256" key="4">
    <source>
        <dbReference type="HAMAP-Rule" id="MF_01241"/>
    </source>
</evidence>
<dbReference type="GO" id="GO:0005737">
    <property type="term" value="C:cytoplasm"/>
    <property type="evidence" value="ECO:0007669"/>
    <property type="project" value="TreeGrafter"/>
</dbReference>
<evidence type="ECO:0000259" key="5">
    <source>
        <dbReference type="Pfam" id="PF01182"/>
    </source>
</evidence>
<dbReference type="RefSeq" id="WP_035195169.1">
    <property type="nucleotide sequence ID" value="NZ_JJRY01000006.1"/>
</dbReference>
<evidence type="ECO:0000313" key="7">
    <source>
        <dbReference type="Proteomes" id="UP000027936"/>
    </source>
</evidence>
<dbReference type="PATRIC" id="fig|1348973.3.peg.1824"/>
<gene>
    <name evidence="4" type="primary">nagB</name>
    <name evidence="6" type="ORF">M670_01877</name>
</gene>
<comment type="function">
    <text evidence="4">Catalyzes the reversible isomerization-deamination of glucosamine 6-phosphate (GlcN6P) to form fructose 6-phosphate (Fru6P) and ammonium ion.</text>
</comment>
<feature type="active site" description="For ring-opening step" evidence="4">
    <location>
        <position position="143"/>
    </location>
</feature>
<comment type="caution">
    <text evidence="4">Lacks conserved residue(s) required for the propagation of feature annotation.</text>
</comment>
<comment type="catalytic activity">
    <reaction evidence="1 4">
        <text>alpha-D-glucosamine 6-phosphate + H2O = beta-D-fructose 6-phosphate + NH4(+)</text>
        <dbReference type="Rhea" id="RHEA:12172"/>
        <dbReference type="ChEBI" id="CHEBI:15377"/>
        <dbReference type="ChEBI" id="CHEBI:28938"/>
        <dbReference type="ChEBI" id="CHEBI:57634"/>
        <dbReference type="ChEBI" id="CHEBI:75989"/>
        <dbReference type="EC" id="3.5.99.6"/>
    </reaction>
</comment>
<dbReference type="PANTHER" id="PTHR11280:SF5">
    <property type="entry name" value="GLUCOSAMINE-6-PHOSPHATE ISOMERASE"/>
    <property type="match status" value="1"/>
</dbReference>
<keyword evidence="2 4" id="KW-0378">Hydrolase</keyword>
<dbReference type="EMBL" id="JJRY01000006">
    <property type="protein sequence ID" value="KEF38666.1"/>
    <property type="molecule type" value="Genomic_DNA"/>
</dbReference>
<dbReference type="HAMAP" id="MF_01241">
    <property type="entry name" value="GlcN6P_deamin"/>
    <property type="match status" value="1"/>
</dbReference>
<evidence type="ECO:0000256" key="2">
    <source>
        <dbReference type="ARBA" id="ARBA00022801"/>
    </source>
</evidence>
<dbReference type="GO" id="GO:0006046">
    <property type="term" value="P:N-acetylglucosamine catabolic process"/>
    <property type="evidence" value="ECO:0007669"/>
    <property type="project" value="UniProtKB-UniRule"/>
</dbReference>
<dbReference type="GO" id="GO:0016853">
    <property type="term" value="F:isomerase activity"/>
    <property type="evidence" value="ECO:0007669"/>
    <property type="project" value="UniProtKB-KW"/>
</dbReference>
<dbReference type="AlphaFoldDB" id="A0A072NML0"/>
<dbReference type="OrthoDB" id="9791139at2"/>
<comment type="caution">
    <text evidence="6">The sequence shown here is derived from an EMBL/GenBank/DDBJ whole genome shotgun (WGS) entry which is preliminary data.</text>
</comment>
<dbReference type="Pfam" id="PF01182">
    <property type="entry name" value="Glucosamine_iso"/>
    <property type="match status" value="1"/>
</dbReference>
<dbReference type="InterPro" id="IPR004547">
    <property type="entry name" value="Glucosamine6P_isomerase"/>
</dbReference>
<dbReference type="InterPro" id="IPR018321">
    <property type="entry name" value="Glucosamine6P_isomerase_CS"/>
</dbReference>
<dbReference type="InterPro" id="IPR006148">
    <property type="entry name" value="Glc/Gal-6P_isomerase"/>
</dbReference>
<dbReference type="PANTHER" id="PTHR11280">
    <property type="entry name" value="GLUCOSAMINE-6-PHOSPHATE ISOMERASE"/>
    <property type="match status" value="1"/>
</dbReference>
<comment type="pathway">
    <text evidence="4">Amino-sugar metabolism; N-acetylneuraminate degradation; D-fructose 6-phosphate from N-acetylneuraminate: step 5/5.</text>
</comment>
<dbReference type="GO" id="GO:0004342">
    <property type="term" value="F:glucosamine-6-phosphate deaminase activity"/>
    <property type="evidence" value="ECO:0007669"/>
    <property type="project" value="UniProtKB-UniRule"/>
</dbReference>
<dbReference type="FunFam" id="3.40.50.1360:FF:000003">
    <property type="entry name" value="Glucosamine-6-phosphate deaminase"/>
    <property type="match status" value="1"/>
</dbReference>
<proteinExistence type="inferred from homology"/>
<reference evidence="6 7" key="1">
    <citation type="submission" date="2014-04" db="EMBL/GenBank/DDBJ databases">
        <title>Draft genome sequence of Bacillus azotoformans MEV2011, a (co-) denitrifying strain unable to grow in the presence of oxygen.</title>
        <authorList>
            <person name="Nielsen M."/>
            <person name="Schreiber L."/>
            <person name="Finster K."/>
            <person name="Schramm A."/>
        </authorList>
    </citation>
    <scope>NUCLEOTIDE SEQUENCE [LARGE SCALE GENOMIC DNA]</scope>
    <source>
        <strain evidence="6 7">MEV2011</strain>
    </source>
</reference>
<feature type="active site" description="For ring-opening step" evidence="4">
    <location>
        <position position="136"/>
    </location>
</feature>
<dbReference type="CDD" id="cd01399">
    <property type="entry name" value="GlcN6P_deaminase"/>
    <property type="match status" value="1"/>
</dbReference>
<sequence>MKLIKAKDYEDLSQLAATYFIKKIQYSPAMTIGLATGSTPEGMYRYLVKDYKENHTSYRNITTFNLDEYIGLDGSNKNSYRFFMNNHLFNHIDIEKSNAHIPCGTSKDSLAECATYEQLIKEHGGIDLQLLGIGGNGHIGFNEPGSSFQSRTRIVELTDKTRRDNARFFNNPEEVPTEAITMGMGTILESKEILMLISGEGKREAARMLLSGNVNEDFPASALHKHANAIVIADEAALADVPADLLKAYL</sequence>
<protein>
    <recommendedName>
        <fullName evidence="4">Glucosamine-6-phosphate deaminase</fullName>
        <ecNumber evidence="4">3.5.99.6</ecNumber>
    </recommendedName>
    <alternativeName>
        <fullName evidence="4">GlcN6P deaminase</fullName>
        <shortName evidence="4">GNPDA</shortName>
    </alternativeName>
    <alternativeName>
        <fullName evidence="4">Glucosamine-6-phosphate isomerase</fullName>
    </alternativeName>
</protein>
<dbReference type="Proteomes" id="UP000027936">
    <property type="component" value="Unassembled WGS sequence"/>
</dbReference>
<dbReference type="GO" id="GO:0005975">
    <property type="term" value="P:carbohydrate metabolic process"/>
    <property type="evidence" value="ECO:0007669"/>
    <property type="project" value="InterPro"/>
</dbReference>
<organism evidence="6 7">
    <name type="scientific">Schinkia azotoformans MEV2011</name>
    <dbReference type="NCBI Taxonomy" id="1348973"/>
    <lineage>
        <taxon>Bacteria</taxon>
        <taxon>Bacillati</taxon>
        <taxon>Bacillota</taxon>
        <taxon>Bacilli</taxon>
        <taxon>Bacillales</taxon>
        <taxon>Bacillaceae</taxon>
        <taxon>Calidifontibacillus/Schinkia group</taxon>
        <taxon>Schinkia</taxon>
    </lineage>
</organism>
<feature type="active site" description="Proton acceptor; for ring-opening step" evidence="4">
    <location>
        <position position="138"/>
    </location>
</feature>
<accession>A0A072NML0</accession>
<name>A0A072NML0_SCHAZ</name>
<dbReference type="PROSITE" id="PS01161">
    <property type="entry name" value="GLC_GALNAC_ISOMERASE"/>
    <property type="match status" value="1"/>
</dbReference>
<evidence type="ECO:0000313" key="6">
    <source>
        <dbReference type="EMBL" id="KEF38666.1"/>
    </source>
</evidence>
<keyword evidence="6" id="KW-0413">Isomerase</keyword>
<dbReference type="SUPFAM" id="SSF100950">
    <property type="entry name" value="NagB/RpiA/CoA transferase-like"/>
    <property type="match status" value="1"/>
</dbReference>
<dbReference type="Gene3D" id="3.40.50.1360">
    <property type="match status" value="1"/>
</dbReference>
<dbReference type="GO" id="GO:0019262">
    <property type="term" value="P:N-acetylneuraminate catabolic process"/>
    <property type="evidence" value="ECO:0007669"/>
    <property type="project" value="UniProtKB-UniRule"/>
</dbReference>
<dbReference type="GO" id="GO:0042802">
    <property type="term" value="F:identical protein binding"/>
    <property type="evidence" value="ECO:0007669"/>
    <property type="project" value="TreeGrafter"/>
</dbReference>
<dbReference type="EC" id="3.5.99.6" evidence="4"/>